<accession>A0A141HR25</accession>
<keyword evidence="2 5" id="KW-0812">Transmembrane</keyword>
<evidence type="ECO:0000256" key="4">
    <source>
        <dbReference type="ARBA" id="ARBA00023136"/>
    </source>
</evidence>
<sequence length="195" mass="22142">MKSQLMTELFIYVQYLGKIIVNAKTLLTTKTGVTILVSTVSYYAISNDLTNAWKLLGIVFFIDFATGIYASFIENRNLKKKKGELKLGFLNKCLLLIETITSEKLRKSIVKGIGYIIFTLLVYGVEKVFLIKSFTFFNISDKNWTITLVTLAFCTAIEIYSIVFENIKRAGYDIAGSFVKMLTQYKTIKGEVKDI</sequence>
<dbReference type="Proteomes" id="UP000221857">
    <property type="component" value="Segment"/>
</dbReference>
<keyword evidence="3 5" id="KW-1133">Transmembrane helix</keyword>
<dbReference type="KEGG" id="vg:40069596"/>
<evidence type="ECO:0000256" key="1">
    <source>
        <dbReference type="ARBA" id="ARBA00004301"/>
    </source>
</evidence>
<keyword evidence="4 5" id="KW-0472">Membrane</keyword>
<feature type="transmembrane region" description="Helical" evidence="5">
    <location>
        <begin position="112"/>
        <end position="131"/>
    </location>
</feature>
<evidence type="ECO:0000313" key="6">
    <source>
        <dbReference type="EMBL" id="ALN97136.1"/>
    </source>
</evidence>
<dbReference type="EMBL" id="KT876724">
    <property type="protein sequence ID" value="ALN97136.1"/>
    <property type="molecule type" value="Genomic_DNA"/>
</dbReference>
<comment type="subcellular location">
    <subcellularLocation>
        <location evidence="1">Host membrane</location>
        <topology evidence="1">Multi-pass membrane protein</topology>
    </subcellularLocation>
</comment>
<name>A0A141HR25_9CAUD</name>
<evidence type="ECO:0000256" key="3">
    <source>
        <dbReference type="ARBA" id="ARBA00022989"/>
    </source>
</evidence>
<feature type="transmembrane region" description="Helical" evidence="5">
    <location>
        <begin position="143"/>
        <end position="163"/>
    </location>
</feature>
<proteinExistence type="predicted"/>
<reference evidence="6 7" key="1">
    <citation type="journal article" date="2016" name="PLoS ONE">
        <title>Comparative Genome Analysis Provides Insights into the Pathogenicity of Flavobacterium psychrophilum.</title>
        <authorList>
            <person name="Castillo D."/>
            <person name="Christiansen R.H."/>
            <person name="Dalsgaard I."/>
            <person name="Madsen L."/>
            <person name="Espejo R."/>
            <person name="Middelboe M."/>
        </authorList>
    </citation>
    <scope>NUCLEOTIDE SEQUENCE [LARGE SCALE GENOMIC DNA]</scope>
</reference>
<evidence type="ECO:0000256" key="2">
    <source>
        <dbReference type="ARBA" id="ARBA00022692"/>
    </source>
</evidence>
<feature type="transmembrane region" description="Helical" evidence="5">
    <location>
        <begin position="21"/>
        <end position="45"/>
    </location>
</feature>
<keyword evidence="7" id="KW-1185">Reference proteome</keyword>
<organism evidence="6 7">
    <name type="scientific">Flavobacterium phage FpV4</name>
    <dbReference type="NCBI Taxonomy" id="1740108"/>
    <lineage>
        <taxon>Viruses</taxon>
        <taxon>Duplodnaviria</taxon>
        <taxon>Heunggongvirae</taxon>
        <taxon>Uroviricota</taxon>
        <taxon>Caudoviricetes</taxon>
        <taxon>Fipvunavirus</taxon>
        <taxon>Fipvunavirus Fpv4</taxon>
    </lineage>
</organism>
<dbReference type="RefSeq" id="YP_009594079.1">
    <property type="nucleotide sequence ID" value="NC_041872.1"/>
</dbReference>
<evidence type="ECO:0008006" key="8">
    <source>
        <dbReference type="Google" id="ProtNLM"/>
    </source>
</evidence>
<dbReference type="GO" id="GO:0033644">
    <property type="term" value="C:host cell membrane"/>
    <property type="evidence" value="ECO:0007669"/>
    <property type="project" value="UniProtKB-SubCell"/>
</dbReference>
<feature type="transmembrane region" description="Helical" evidence="5">
    <location>
        <begin position="51"/>
        <end position="72"/>
    </location>
</feature>
<evidence type="ECO:0000313" key="7">
    <source>
        <dbReference type="Proteomes" id="UP000221857"/>
    </source>
</evidence>
<dbReference type="Pfam" id="PF05105">
    <property type="entry name" value="Phage_holin_4_1"/>
    <property type="match status" value="1"/>
</dbReference>
<dbReference type="InterPro" id="IPR006480">
    <property type="entry name" value="Phage_holin_4_1"/>
</dbReference>
<dbReference type="GeneID" id="40069596"/>
<evidence type="ECO:0000256" key="5">
    <source>
        <dbReference type="SAM" id="Phobius"/>
    </source>
</evidence>
<protein>
    <recommendedName>
        <fullName evidence="8">Holin</fullName>
    </recommendedName>
</protein>